<feature type="compositionally biased region" description="Polar residues" evidence="1">
    <location>
        <begin position="417"/>
        <end position="426"/>
    </location>
</feature>
<feature type="compositionally biased region" description="Basic and acidic residues" evidence="1">
    <location>
        <begin position="1"/>
        <end position="39"/>
    </location>
</feature>
<comment type="caution">
    <text evidence="2">The sequence shown here is derived from an EMBL/GenBank/DDBJ whole genome shotgun (WGS) entry which is preliminary data.</text>
</comment>
<feature type="compositionally biased region" description="Polar residues" evidence="1">
    <location>
        <begin position="147"/>
        <end position="156"/>
    </location>
</feature>
<feature type="compositionally biased region" description="Basic and acidic residues" evidence="1">
    <location>
        <begin position="279"/>
        <end position="291"/>
    </location>
</feature>
<feature type="region of interest" description="Disordered" evidence="1">
    <location>
        <begin position="346"/>
        <end position="450"/>
    </location>
</feature>
<protein>
    <recommendedName>
        <fullName evidence="4">200 kDa antigen p200</fullName>
    </recommendedName>
</protein>
<evidence type="ECO:0000313" key="3">
    <source>
        <dbReference type="Proteomes" id="UP001430356"/>
    </source>
</evidence>
<proteinExistence type="predicted"/>
<dbReference type="Proteomes" id="UP001430356">
    <property type="component" value="Unassembled WGS sequence"/>
</dbReference>
<feature type="compositionally biased region" description="Basic and acidic residues" evidence="1">
    <location>
        <begin position="376"/>
        <end position="389"/>
    </location>
</feature>
<name>A0AAW0EZI3_9TRYP</name>
<evidence type="ECO:0008006" key="4">
    <source>
        <dbReference type="Google" id="ProtNLM"/>
    </source>
</evidence>
<feature type="region of interest" description="Disordered" evidence="1">
    <location>
        <begin position="1"/>
        <end position="156"/>
    </location>
</feature>
<evidence type="ECO:0000256" key="1">
    <source>
        <dbReference type="SAM" id="MobiDB-lite"/>
    </source>
</evidence>
<dbReference type="EMBL" id="JAECZO010000170">
    <property type="protein sequence ID" value="KAK7198724.1"/>
    <property type="molecule type" value="Genomic_DNA"/>
</dbReference>
<feature type="compositionally biased region" description="Basic and acidic residues" evidence="1">
    <location>
        <begin position="47"/>
        <end position="83"/>
    </location>
</feature>
<sequence length="450" mass="49281">MFLFRRGAEGMEDGHEHHEPINETANGHRDEDEIHDGAYREASGSAEPHDTTPERAAPHRPTDREGTVPPLEERDVVERHGGSDADEDADAAPAAPPAPAPSNGVPALSMPRTQNTNGTAAAAANGGVVERHGHNPHTPRGAAPSPRSASGVSRGRSFSISGLSAAEVAEAHEQQYRRCSSVVQSARSLSARRASSVNGIVGTFGGDGYSPAEHRGGGMSEGERAAVARMMENEYRRREAAERSSQFALVRESTLVEQGLARERAMYEHRMHLDEALHERLDKSSRSRQERALATAQRRQAQEEERTRALRGAVAEKDTRYHLRDPYAVMAAQRRYSTEMRSSIVIAPQRRASSPPAWANGHTSRRTSGGAGDGTVEDRRASSPAELRRNSSPRIDMSKPRQCLTLDAWKTPEQLRRASTQKNRGASPTRCLSPKAWRATTVADHPRQWH</sequence>
<reference evidence="2 3" key="1">
    <citation type="journal article" date="2021" name="MBio">
        <title>A New Model Trypanosomatid, Novymonas esmeraldas: Genomic Perception of Its 'Candidatus Pandoraea novymonadis' Endosymbiont.</title>
        <authorList>
            <person name="Zakharova A."/>
            <person name="Saura A."/>
            <person name="Butenko A."/>
            <person name="Podesvova L."/>
            <person name="Warmusova S."/>
            <person name="Kostygov A.Y."/>
            <person name="Nenarokova A."/>
            <person name="Lukes J."/>
            <person name="Opperdoes F.R."/>
            <person name="Yurchenko V."/>
        </authorList>
    </citation>
    <scope>NUCLEOTIDE SEQUENCE [LARGE SCALE GENOMIC DNA]</scope>
    <source>
        <strain evidence="2 3">E262AT.01</strain>
    </source>
</reference>
<evidence type="ECO:0000313" key="2">
    <source>
        <dbReference type="EMBL" id="KAK7198724.1"/>
    </source>
</evidence>
<keyword evidence="3" id="KW-1185">Reference proteome</keyword>
<dbReference type="AlphaFoldDB" id="A0AAW0EZI3"/>
<accession>A0AAW0EZI3</accession>
<feature type="compositionally biased region" description="Low complexity" evidence="1">
    <location>
        <begin position="113"/>
        <end position="127"/>
    </location>
</feature>
<gene>
    <name evidence="2" type="ORF">NESM_000836500</name>
</gene>
<organism evidence="2 3">
    <name type="scientific">Novymonas esmeraldas</name>
    <dbReference type="NCBI Taxonomy" id="1808958"/>
    <lineage>
        <taxon>Eukaryota</taxon>
        <taxon>Discoba</taxon>
        <taxon>Euglenozoa</taxon>
        <taxon>Kinetoplastea</taxon>
        <taxon>Metakinetoplastina</taxon>
        <taxon>Trypanosomatida</taxon>
        <taxon>Trypanosomatidae</taxon>
        <taxon>Novymonas</taxon>
    </lineage>
</organism>
<feature type="region of interest" description="Disordered" evidence="1">
    <location>
        <begin position="279"/>
        <end position="308"/>
    </location>
</feature>